<accession>A0ABQ5QMB0</accession>
<dbReference type="PANTHER" id="PTHR10587:SF133">
    <property type="entry name" value="CHITIN DEACETYLASE 1-RELATED"/>
    <property type="match status" value="1"/>
</dbReference>
<keyword evidence="6" id="KW-1185">Reference proteome</keyword>
<dbReference type="EMBL" id="BSDI01000001">
    <property type="protein sequence ID" value="GLH94932.1"/>
    <property type="molecule type" value="Genomic_DNA"/>
</dbReference>
<dbReference type="Pfam" id="PF01522">
    <property type="entry name" value="Polysacc_deac_1"/>
    <property type="match status" value="1"/>
</dbReference>
<name>A0ABQ5QMB0_9ACTN</name>
<dbReference type="InterPro" id="IPR050248">
    <property type="entry name" value="Polysacc_deacetylase_ArnD"/>
</dbReference>
<protein>
    <recommendedName>
        <fullName evidence="4">NodB homology domain-containing protein</fullName>
    </recommendedName>
</protein>
<dbReference type="PROSITE" id="PS51677">
    <property type="entry name" value="NODB"/>
    <property type="match status" value="1"/>
</dbReference>
<gene>
    <name evidence="5" type="ORF">Pa4123_02040</name>
</gene>
<keyword evidence="1" id="KW-0479">Metal-binding</keyword>
<dbReference type="Gene3D" id="3.20.20.370">
    <property type="entry name" value="Glycoside hydrolase/deacetylase"/>
    <property type="match status" value="1"/>
</dbReference>
<dbReference type="InterPro" id="IPR011330">
    <property type="entry name" value="Glyco_hydro/deAcase_b/a-brl"/>
</dbReference>
<organism evidence="5 6">
    <name type="scientific">Phytohabitans aurantiacus</name>
    <dbReference type="NCBI Taxonomy" id="3016789"/>
    <lineage>
        <taxon>Bacteria</taxon>
        <taxon>Bacillati</taxon>
        <taxon>Actinomycetota</taxon>
        <taxon>Actinomycetes</taxon>
        <taxon>Micromonosporales</taxon>
        <taxon>Micromonosporaceae</taxon>
    </lineage>
</organism>
<feature type="domain" description="NodB homology" evidence="4">
    <location>
        <begin position="104"/>
        <end position="287"/>
    </location>
</feature>
<evidence type="ECO:0000259" key="4">
    <source>
        <dbReference type="PROSITE" id="PS51677"/>
    </source>
</evidence>
<evidence type="ECO:0000313" key="6">
    <source>
        <dbReference type="Proteomes" id="UP001144280"/>
    </source>
</evidence>
<sequence length="288" mass="31017">MFPNPSGVSLMTRRGAFTAALLVLTILVGGRWAMGRQPTETVAHQALGNHAAPVSPSPTPTPTPAATPSRAPAAPKKPAPTKTTKPGPRSKVGPFGTRRMTGSRGVALTFDDGPNPSWTPQVLDLLRANKVKATFCVVGTEVRQNPALIKRIVREGHTLCNHSWHHEFDLGTKAEQEIRANMISTNREIHRAVPGARVKYFRHPGGMWTAAAVKVARELGMTSLDWDVDPTDWSKPGAEAIKQRVMSKTRSGSIILLHDGGGDRAGTVAACKSLIPALKRKYGITLLR</sequence>
<reference evidence="5" key="1">
    <citation type="submission" date="2022-12" db="EMBL/GenBank/DDBJ databases">
        <title>New Phytohabitans aurantiacus sp. RD004123 nov., an actinomycete isolated from soil.</title>
        <authorList>
            <person name="Triningsih D.W."/>
            <person name="Harunari E."/>
            <person name="Igarashi Y."/>
        </authorList>
    </citation>
    <scope>NUCLEOTIDE SEQUENCE</scope>
    <source>
        <strain evidence="5">RD004123</strain>
    </source>
</reference>
<feature type="compositionally biased region" description="Pro residues" evidence="3">
    <location>
        <begin position="55"/>
        <end position="65"/>
    </location>
</feature>
<keyword evidence="2" id="KW-0378">Hydrolase</keyword>
<feature type="compositionally biased region" description="Low complexity" evidence="3">
    <location>
        <begin position="66"/>
        <end position="86"/>
    </location>
</feature>
<comment type="caution">
    <text evidence="5">The sequence shown here is derived from an EMBL/GenBank/DDBJ whole genome shotgun (WGS) entry which is preliminary data.</text>
</comment>
<evidence type="ECO:0000313" key="5">
    <source>
        <dbReference type="EMBL" id="GLH94932.1"/>
    </source>
</evidence>
<evidence type="ECO:0000256" key="1">
    <source>
        <dbReference type="ARBA" id="ARBA00022723"/>
    </source>
</evidence>
<evidence type="ECO:0000256" key="3">
    <source>
        <dbReference type="SAM" id="MobiDB-lite"/>
    </source>
</evidence>
<evidence type="ECO:0000256" key="2">
    <source>
        <dbReference type="ARBA" id="ARBA00022801"/>
    </source>
</evidence>
<dbReference type="InterPro" id="IPR002509">
    <property type="entry name" value="NODB_dom"/>
</dbReference>
<dbReference type="PANTHER" id="PTHR10587">
    <property type="entry name" value="GLYCOSYL TRANSFERASE-RELATED"/>
    <property type="match status" value="1"/>
</dbReference>
<dbReference type="Proteomes" id="UP001144280">
    <property type="component" value="Unassembled WGS sequence"/>
</dbReference>
<feature type="region of interest" description="Disordered" evidence="3">
    <location>
        <begin position="50"/>
        <end position="101"/>
    </location>
</feature>
<dbReference type="CDD" id="cd10917">
    <property type="entry name" value="CE4_NodB_like_6s_7s"/>
    <property type="match status" value="1"/>
</dbReference>
<proteinExistence type="predicted"/>
<dbReference type="SUPFAM" id="SSF88713">
    <property type="entry name" value="Glycoside hydrolase/deacetylase"/>
    <property type="match status" value="1"/>
</dbReference>